<accession>A0A812QWJ9</accession>
<proteinExistence type="predicted"/>
<feature type="non-terminal residue" evidence="1">
    <location>
        <position position="174"/>
    </location>
</feature>
<protein>
    <submittedName>
        <fullName evidence="1">RPS22 protein</fullName>
    </submittedName>
</protein>
<name>A0A812QWJ9_SYMPI</name>
<evidence type="ECO:0000313" key="2">
    <source>
        <dbReference type="Proteomes" id="UP000649617"/>
    </source>
</evidence>
<feature type="non-terminal residue" evidence="1">
    <location>
        <position position="1"/>
    </location>
</feature>
<keyword evidence="2" id="KW-1185">Reference proteome</keyword>
<gene>
    <name evidence="1" type="primary">RPS22</name>
    <name evidence="1" type="ORF">SPIL2461_LOCUS10066</name>
</gene>
<dbReference type="AlphaFoldDB" id="A0A812QWJ9"/>
<reference evidence="1" key="1">
    <citation type="submission" date="2021-02" db="EMBL/GenBank/DDBJ databases">
        <authorList>
            <person name="Dougan E. K."/>
            <person name="Rhodes N."/>
            <person name="Thang M."/>
            <person name="Chan C."/>
        </authorList>
    </citation>
    <scope>NUCLEOTIDE SEQUENCE</scope>
</reference>
<sequence length="174" mass="19166">EQTSELLAFHCTGKSCGHHWVTGRGTTSTEQICKCCGESVVGVPSKGSVFCEVDKEGAGDDGEVVKIRLEQHVAPGWATLELEDRLLDFVRSEIKFISQFFQEDGVQDYVAYRSGKRLEGAEGRDRNKDALLIHRAARVVDALCRAEFTGTLRAGEADAKLQAFLKGRIQFSLT</sequence>
<organism evidence="1 2">
    <name type="scientific">Symbiodinium pilosum</name>
    <name type="common">Dinoflagellate</name>
    <dbReference type="NCBI Taxonomy" id="2952"/>
    <lineage>
        <taxon>Eukaryota</taxon>
        <taxon>Sar</taxon>
        <taxon>Alveolata</taxon>
        <taxon>Dinophyceae</taxon>
        <taxon>Suessiales</taxon>
        <taxon>Symbiodiniaceae</taxon>
        <taxon>Symbiodinium</taxon>
    </lineage>
</organism>
<dbReference type="Proteomes" id="UP000649617">
    <property type="component" value="Unassembled WGS sequence"/>
</dbReference>
<comment type="caution">
    <text evidence="1">The sequence shown here is derived from an EMBL/GenBank/DDBJ whole genome shotgun (WGS) entry which is preliminary data.</text>
</comment>
<dbReference type="OrthoDB" id="438968at2759"/>
<evidence type="ECO:0000313" key="1">
    <source>
        <dbReference type="EMBL" id="CAE7408098.1"/>
    </source>
</evidence>
<dbReference type="EMBL" id="CAJNIZ010018269">
    <property type="protein sequence ID" value="CAE7408098.1"/>
    <property type="molecule type" value="Genomic_DNA"/>
</dbReference>